<dbReference type="InterPro" id="IPR036691">
    <property type="entry name" value="Endo/exonu/phosph_ase_sf"/>
</dbReference>
<keyword evidence="2" id="KW-1185">Reference proteome</keyword>
<evidence type="ECO:0000313" key="1">
    <source>
        <dbReference type="EMBL" id="CAF1147748.1"/>
    </source>
</evidence>
<dbReference type="Proteomes" id="UP000663879">
    <property type="component" value="Unassembled WGS sequence"/>
</dbReference>
<organism evidence="1 2">
    <name type="scientific">Brachionus calyciflorus</name>
    <dbReference type="NCBI Taxonomy" id="104777"/>
    <lineage>
        <taxon>Eukaryota</taxon>
        <taxon>Metazoa</taxon>
        <taxon>Spiralia</taxon>
        <taxon>Gnathifera</taxon>
        <taxon>Rotifera</taxon>
        <taxon>Eurotatoria</taxon>
        <taxon>Monogononta</taxon>
        <taxon>Pseudotrocha</taxon>
        <taxon>Ploima</taxon>
        <taxon>Brachionidae</taxon>
        <taxon>Brachionus</taxon>
    </lineage>
</organism>
<evidence type="ECO:0000313" key="2">
    <source>
        <dbReference type="Proteomes" id="UP000663879"/>
    </source>
</evidence>
<feature type="non-terminal residue" evidence="1">
    <location>
        <position position="238"/>
    </location>
</feature>
<dbReference type="OrthoDB" id="10204274at2759"/>
<dbReference type="EMBL" id="CAJNOC010011398">
    <property type="protein sequence ID" value="CAF1147748.1"/>
    <property type="molecule type" value="Genomic_DNA"/>
</dbReference>
<dbReference type="Gene3D" id="3.60.10.10">
    <property type="entry name" value="Endonuclease/exonuclease/phosphatase"/>
    <property type="match status" value="1"/>
</dbReference>
<name>A0A814SGD3_9BILA</name>
<evidence type="ECO:0008006" key="3">
    <source>
        <dbReference type="Google" id="ProtNLM"/>
    </source>
</evidence>
<proteinExistence type="predicted"/>
<protein>
    <recommendedName>
        <fullName evidence="3">Endonuclease/exonuclease/phosphatase domain-containing protein</fullName>
    </recommendedName>
</protein>
<reference evidence="1" key="1">
    <citation type="submission" date="2021-02" db="EMBL/GenBank/DDBJ databases">
        <authorList>
            <person name="Nowell W R."/>
        </authorList>
    </citation>
    <scope>NUCLEOTIDE SEQUENCE</scope>
    <source>
        <strain evidence="1">Ploen Becks lab</strain>
    </source>
</reference>
<dbReference type="SUPFAM" id="SSF56219">
    <property type="entry name" value="DNase I-like"/>
    <property type="match status" value="1"/>
</dbReference>
<comment type="caution">
    <text evidence="1">The sequence shown here is derived from an EMBL/GenBank/DDBJ whole genome shotgun (WGS) entry which is preliminary data.</text>
</comment>
<gene>
    <name evidence="1" type="ORF">OXX778_LOCUS23166</name>
</gene>
<accession>A0A814SGD3</accession>
<dbReference type="AlphaFoldDB" id="A0A814SGD3"/>
<sequence>MFLNIQSFNSNKNAMASDFGFQRADIILLVECHNVLVTRQHASRLLEKTHRLEHFTSGTNEKSSCGQMCYVRNEYTNRVKFLADNSGANGLYEQRNQRDLCELSLFEYKHTDEKILLILSIYKHPKYDVKNFFLDLNKFLDKNIQESHRPVSLYVVGNFNLDFNKKDEKNIREAMDVIENKFYLSPLISNAKTFKWMKDDRVHFSQLDWAFKNQNFKFQVGSIEYDLWFSDHDAIWTD</sequence>